<feature type="compositionally biased region" description="Basic and acidic residues" evidence="1">
    <location>
        <begin position="185"/>
        <end position="197"/>
    </location>
</feature>
<protein>
    <submittedName>
        <fullName evidence="2">Uncharacterized protein</fullName>
    </submittedName>
</protein>
<gene>
    <name evidence="2" type="ORF">LCGC14_0740220</name>
</gene>
<evidence type="ECO:0000256" key="1">
    <source>
        <dbReference type="SAM" id="MobiDB-lite"/>
    </source>
</evidence>
<feature type="compositionally biased region" description="Basic and acidic residues" evidence="1">
    <location>
        <begin position="1"/>
        <end position="12"/>
    </location>
</feature>
<reference evidence="2" key="1">
    <citation type="journal article" date="2015" name="Nature">
        <title>Complex archaea that bridge the gap between prokaryotes and eukaryotes.</title>
        <authorList>
            <person name="Spang A."/>
            <person name="Saw J.H."/>
            <person name="Jorgensen S.L."/>
            <person name="Zaremba-Niedzwiedzka K."/>
            <person name="Martijn J."/>
            <person name="Lind A.E."/>
            <person name="van Eijk R."/>
            <person name="Schleper C."/>
            <person name="Guy L."/>
            <person name="Ettema T.J."/>
        </authorList>
    </citation>
    <scope>NUCLEOTIDE SEQUENCE</scope>
</reference>
<sequence>MAEEQAGDKQEEGGVAVEDSTTVADVLSGEVDLQVKEAEGAEGEGEGDKKQELEGKGQELESKGEKKEVARTFTAFREDTEQTKDEYSSLEGLKVKFRSNQQDQEMDLADLVREVQKVGGLGNALKLRTQERDDTNKELEVSQERIEALTGREDLLLKVLQDDEAYKELKKQFLEAGGSTTAIEAGDKGDKGEKEGDTGDLEEDSDLYKSGRGMIENVVLPYAQELAEAYGADAQEIAQSVVNMSGESPQKYFTEEVLAEIMNVKIPELLKESGFSIEEGKEVQGFDINNYLKSEGVPMGIRKKGSVKENVTQRETDLAAENQKLKDQISGKSKSPEGELEEKLESIPGSEGSGGTGLKSEGAEINLDGADSVGEIMKRLQEHE</sequence>
<evidence type="ECO:0000313" key="2">
    <source>
        <dbReference type="EMBL" id="KKN39743.1"/>
    </source>
</evidence>
<dbReference type="AlphaFoldDB" id="A0A0F9TE26"/>
<name>A0A0F9TE26_9ZZZZ</name>
<accession>A0A0F9TE26</accession>
<feature type="region of interest" description="Disordered" evidence="1">
    <location>
        <begin position="1"/>
        <end position="101"/>
    </location>
</feature>
<comment type="caution">
    <text evidence="2">The sequence shown here is derived from an EMBL/GenBank/DDBJ whole genome shotgun (WGS) entry which is preliminary data.</text>
</comment>
<proteinExistence type="predicted"/>
<feature type="compositionally biased region" description="Basic and acidic residues" evidence="1">
    <location>
        <begin position="311"/>
        <end position="345"/>
    </location>
</feature>
<feature type="compositionally biased region" description="Basic and acidic residues" evidence="1">
    <location>
        <begin position="46"/>
        <end position="87"/>
    </location>
</feature>
<dbReference type="EMBL" id="LAZR01001745">
    <property type="protein sequence ID" value="KKN39743.1"/>
    <property type="molecule type" value="Genomic_DNA"/>
</dbReference>
<feature type="region of interest" description="Disordered" evidence="1">
    <location>
        <begin position="180"/>
        <end position="204"/>
    </location>
</feature>
<organism evidence="2">
    <name type="scientific">marine sediment metagenome</name>
    <dbReference type="NCBI Taxonomy" id="412755"/>
    <lineage>
        <taxon>unclassified sequences</taxon>
        <taxon>metagenomes</taxon>
        <taxon>ecological metagenomes</taxon>
    </lineage>
</organism>
<feature type="region of interest" description="Disordered" evidence="1">
    <location>
        <begin position="304"/>
        <end position="384"/>
    </location>
</feature>